<evidence type="ECO:0000256" key="5">
    <source>
        <dbReference type="SAM" id="MobiDB-lite"/>
    </source>
</evidence>
<name>A0AAD5JT10_9FUNG</name>
<dbReference type="CDD" id="cd02440">
    <property type="entry name" value="AdoMet_MTases"/>
    <property type="match status" value="1"/>
</dbReference>
<dbReference type="PANTHER" id="PTHR32183">
    <property type="match status" value="1"/>
</dbReference>
<dbReference type="GO" id="GO:0032259">
    <property type="term" value="P:methylation"/>
    <property type="evidence" value="ECO:0007669"/>
    <property type="project" value="UniProtKB-KW"/>
</dbReference>
<dbReference type="PANTHER" id="PTHR32183:SF6">
    <property type="entry name" value="CYSTEINE SULFINATE DESULFINASE_CYSTEINE DESULFURASE AND RELATED ENZYMES"/>
    <property type="match status" value="1"/>
</dbReference>
<sequence length="200" mass="22882">MTDNNTTIDWEKKWQESHTPWDAGESSPALVQFLKEHSDLLPIKGKGLVPGCGSGYDVVLFATPDRHMTGLDMSPTCIQQVKEKRGTGNGQYDFICDDFYKFQFPQGGYDMVYDYTFLCAMPLEMRPQWGKRMAEIIKPGGVLIALMYPLNDRSSQPPHTVSVPLFHELLDENFENIFLEDAIGHEDRIGDEKMSVWRRK</sequence>
<dbReference type="Pfam" id="PF05724">
    <property type="entry name" value="TPMT"/>
    <property type="match status" value="1"/>
</dbReference>
<feature type="region of interest" description="Disordered" evidence="5">
    <location>
        <begin position="1"/>
        <end position="21"/>
    </location>
</feature>
<dbReference type="PROSITE" id="PS51585">
    <property type="entry name" value="SAM_MT_TPMT"/>
    <property type="match status" value="1"/>
</dbReference>
<dbReference type="EMBL" id="JAIXMP010000027">
    <property type="protein sequence ID" value="KAI9252966.1"/>
    <property type="molecule type" value="Genomic_DNA"/>
</dbReference>
<reference evidence="6" key="1">
    <citation type="journal article" date="2022" name="IScience">
        <title>Evolution of zygomycete secretomes and the origins of terrestrial fungal ecologies.</title>
        <authorList>
            <person name="Chang Y."/>
            <person name="Wang Y."/>
            <person name="Mondo S."/>
            <person name="Ahrendt S."/>
            <person name="Andreopoulos W."/>
            <person name="Barry K."/>
            <person name="Beard J."/>
            <person name="Benny G.L."/>
            <person name="Blankenship S."/>
            <person name="Bonito G."/>
            <person name="Cuomo C."/>
            <person name="Desiro A."/>
            <person name="Gervers K.A."/>
            <person name="Hundley H."/>
            <person name="Kuo A."/>
            <person name="LaButti K."/>
            <person name="Lang B.F."/>
            <person name="Lipzen A."/>
            <person name="O'Donnell K."/>
            <person name="Pangilinan J."/>
            <person name="Reynolds N."/>
            <person name="Sandor L."/>
            <person name="Smith M.E."/>
            <person name="Tsang A."/>
            <person name="Grigoriev I.V."/>
            <person name="Stajich J.E."/>
            <person name="Spatafora J.W."/>
        </authorList>
    </citation>
    <scope>NUCLEOTIDE SEQUENCE</scope>
    <source>
        <strain evidence="6">RSA 2281</strain>
    </source>
</reference>
<protein>
    <submittedName>
        <fullName evidence="6">S-adenosyl-L-methionine-dependent methyltransferase</fullName>
    </submittedName>
</protein>
<organism evidence="6 7">
    <name type="scientific">Phascolomyces articulosus</name>
    <dbReference type="NCBI Taxonomy" id="60185"/>
    <lineage>
        <taxon>Eukaryota</taxon>
        <taxon>Fungi</taxon>
        <taxon>Fungi incertae sedis</taxon>
        <taxon>Mucoromycota</taxon>
        <taxon>Mucoromycotina</taxon>
        <taxon>Mucoromycetes</taxon>
        <taxon>Mucorales</taxon>
        <taxon>Lichtheimiaceae</taxon>
        <taxon>Phascolomyces</taxon>
    </lineage>
</organism>
<evidence type="ECO:0000313" key="7">
    <source>
        <dbReference type="Proteomes" id="UP001209540"/>
    </source>
</evidence>
<evidence type="ECO:0000256" key="4">
    <source>
        <dbReference type="ARBA" id="ARBA00022691"/>
    </source>
</evidence>
<keyword evidence="4" id="KW-0949">S-adenosyl-L-methionine</keyword>
<evidence type="ECO:0000256" key="2">
    <source>
        <dbReference type="ARBA" id="ARBA00022603"/>
    </source>
</evidence>
<accession>A0AAD5JT10</accession>
<dbReference type="InterPro" id="IPR008854">
    <property type="entry name" value="TPMT"/>
</dbReference>
<dbReference type="SUPFAM" id="SSF53335">
    <property type="entry name" value="S-adenosyl-L-methionine-dependent methyltransferases"/>
    <property type="match status" value="1"/>
</dbReference>
<dbReference type="Proteomes" id="UP001209540">
    <property type="component" value="Unassembled WGS sequence"/>
</dbReference>
<proteinExistence type="predicted"/>
<keyword evidence="2 6" id="KW-0489">Methyltransferase</keyword>
<keyword evidence="1" id="KW-0597">Phosphoprotein</keyword>
<evidence type="ECO:0000313" key="6">
    <source>
        <dbReference type="EMBL" id="KAI9252966.1"/>
    </source>
</evidence>
<gene>
    <name evidence="6" type="ORF">BDA99DRAFT_520532</name>
</gene>
<keyword evidence="7" id="KW-1185">Reference proteome</keyword>
<evidence type="ECO:0000256" key="1">
    <source>
        <dbReference type="ARBA" id="ARBA00022553"/>
    </source>
</evidence>
<comment type="caution">
    <text evidence="6">The sequence shown here is derived from an EMBL/GenBank/DDBJ whole genome shotgun (WGS) entry which is preliminary data.</text>
</comment>
<dbReference type="Gene3D" id="3.40.50.150">
    <property type="entry name" value="Vaccinia Virus protein VP39"/>
    <property type="match status" value="1"/>
</dbReference>
<keyword evidence="3" id="KW-0808">Transferase</keyword>
<dbReference type="GO" id="GO:0008757">
    <property type="term" value="F:S-adenosylmethionine-dependent methyltransferase activity"/>
    <property type="evidence" value="ECO:0007669"/>
    <property type="project" value="InterPro"/>
</dbReference>
<evidence type="ECO:0000256" key="3">
    <source>
        <dbReference type="ARBA" id="ARBA00022679"/>
    </source>
</evidence>
<dbReference type="InterPro" id="IPR029063">
    <property type="entry name" value="SAM-dependent_MTases_sf"/>
</dbReference>
<dbReference type="AlphaFoldDB" id="A0AAD5JT10"/>
<reference evidence="6" key="2">
    <citation type="submission" date="2023-02" db="EMBL/GenBank/DDBJ databases">
        <authorList>
            <consortium name="DOE Joint Genome Institute"/>
            <person name="Mondo S.J."/>
            <person name="Chang Y."/>
            <person name="Wang Y."/>
            <person name="Ahrendt S."/>
            <person name="Andreopoulos W."/>
            <person name="Barry K."/>
            <person name="Beard J."/>
            <person name="Benny G.L."/>
            <person name="Blankenship S."/>
            <person name="Bonito G."/>
            <person name="Cuomo C."/>
            <person name="Desiro A."/>
            <person name="Gervers K.A."/>
            <person name="Hundley H."/>
            <person name="Kuo A."/>
            <person name="LaButti K."/>
            <person name="Lang B.F."/>
            <person name="Lipzen A."/>
            <person name="O'Donnell K."/>
            <person name="Pangilinan J."/>
            <person name="Reynolds N."/>
            <person name="Sandor L."/>
            <person name="Smith M.W."/>
            <person name="Tsang A."/>
            <person name="Grigoriev I.V."/>
            <person name="Stajich J.E."/>
            <person name="Spatafora J.W."/>
        </authorList>
    </citation>
    <scope>NUCLEOTIDE SEQUENCE</scope>
    <source>
        <strain evidence="6">RSA 2281</strain>
    </source>
</reference>